<keyword evidence="3" id="KW-1185">Reference proteome</keyword>
<organism evidence="2 3">
    <name type="scientific">Pieris macdunnoughi</name>
    <dbReference type="NCBI Taxonomy" id="345717"/>
    <lineage>
        <taxon>Eukaryota</taxon>
        <taxon>Metazoa</taxon>
        <taxon>Ecdysozoa</taxon>
        <taxon>Arthropoda</taxon>
        <taxon>Hexapoda</taxon>
        <taxon>Insecta</taxon>
        <taxon>Pterygota</taxon>
        <taxon>Neoptera</taxon>
        <taxon>Endopterygota</taxon>
        <taxon>Lepidoptera</taxon>
        <taxon>Glossata</taxon>
        <taxon>Ditrysia</taxon>
        <taxon>Papilionoidea</taxon>
        <taxon>Pieridae</taxon>
        <taxon>Pierinae</taxon>
        <taxon>Pieris</taxon>
    </lineage>
</organism>
<protein>
    <submittedName>
        <fullName evidence="2">Uncharacterized protein</fullName>
    </submittedName>
</protein>
<evidence type="ECO:0000256" key="1">
    <source>
        <dbReference type="SAM" id="MobiDB-lite"/>
    </source>
</evidence>
<dbReference type="AlphaFoldDB" id="A0A821VA42"/>
<name>A0A821VA42_9NEOP</name>
<evidence type="ECO:0000313" key="3">
    <source>
        <dbReference type="Proteomes" id="UP000663880"/>
    </source>
</evidence>
<feature type="region of interest" description="Disordered" evidence="1">
    <location>
        <begin position="63"/>
        <end position="84"/>
    </location>
</feature>
<evidence type="ECO:0000313" key="2">
    <source>
        <dbReference type="EMBL" id="CAF4903930.1"/>
    </source>
</evidence>
<comment type="caution">
    <text evidence="2">The sequence shown here is derived from an EMBL/GenBank/DDBJ whole genome shotgun (WGS) entry which is preliminary data.</text>
</comment>
<dbReference type="Proteomes" id="UP000663880">
    <property type="component" value="Unassembled WGS sequence"/>
</dbReference>
<dbReference type="EMBL" id="CAJOBZ010000039">
    <property type="protein sequence ID" value="CAF4903930.1"/>
    <property type="molecule type" value="Genomic_DNA"/>
</dbReference>
<reference evidence="2" key="1">
    <citation type="submission" date="2021-02" db="EMBL/GenBank/DDBJ databases">
        <authorList>
            <person name="Steward A R."/>
        </authorList>
    </citation>
    <scope>NUCLEOTIDE SEQUENCE</scope>
</reference>
<gene>
    <name evidence="2" type="ORF">PMACD_LOCUS11527</name>
</gene>
<sequence length="84" mass="9064">MRQNETFHLPLTTHAYVLEPQFIANTRIVGIVYAAKVIIRKRRVIEAVVLHAVRELLAVSVSPAEVSRGESGGRGAPSSGGDVT</sequence>
<accession>A0A821VA42</accession>
<proteinExistence type="predicted"/>